<dbReference type="Pfam" id="PF04909">
    <property type="entry name" value="Amidohydro_2"/>
    <property type="match status" value="1"/>
</dbReference>
<dbReference type="AlphaFoldDB" id="A0A1V6SW88"/>
<name>A0A1V6SW88_9EURO</name>
<accession>A0A1V6SW88</accession>
<comment type="caution">
    <text evidence="2">The sequence shown here is derived from an EMBL/GenBank/DDBJ whole genome shotgun (WGS) entry which is preliminary data.</text>
</comment>
<dbReference type="InterPro" id="IPR006680">
    <property type="entry name" value="Amidohydro-rel"/>
</dbReference>
<feature type="domain" description="Amidohydrolase-related" evidence="1">
    <location>
        <begin position="10"/>
        <end position="289"/>
    </location>
</feature>
<dbReference type="PANTHER" id="PTHR35563">
    <property type="entry name" value="BARREL METAL-DEPENDENT HYDROLASE, PUTATIVE (AFU_ORTHOLOGUE AFUA_1G16240)-RELATED"/>
    <property type="match status" value="1"/>
</dbReference>
<dbReference type="InterPro" id="IPR032466">
    <property type="entry name" value="Metal_Hydrolase"/>
</dbReference>
<reference evidence="3" key="1">
    <citation type="journal article" date="2017" name="Nat. Microbiol.">
        <title>Global analysis of biosynthetic gene clusters reveals vast potential of secondary metabolite production in Penicillium species.</title>
        <authorList>
            <person name="Nielsen J.C."/>
            <person name="Grijseels S."/>
            <person name="Prigent S."/>
            <person name="Ji B."/>
            <person name="Dainat J."/>
            <person name="Nielsen K.F."/>
            <person name="Frisvad J.C."/>
            <person name="Workman M."/>
            <person name="Nielsen J."/>
        </authorList>
    </citation>
    <scope>NUCLEOTIDE SEQUENCE [LARGE SCALE GENOMIC DNA]</scope>
    <source>
        <strain evidence="3">IBT 24891</strain>
    </source>
</reference>
<evidence type="ECO:0000259" key="1">
    <source>
        <dbReference type="Pfam" id="PF04909"/>
    </source>
</evidence>
<dbReference type="EMBL" id="MLKD01000018">
    <property type="protein sequence ID" value="OQE18242.1"/>
    <property type="molecule type" value="Genomic_DNA"/>
</dbReference>
<dbReference type="InterPro" id="IPR052358">
    <property type="entry name" value="Aro_Compnd_Degr_Hydrolases"/>
</dbReference>
<gene>
    <name evidence="2" type="ORF">PENSTE_c018G06674</name>
</gene>
<dbReference type="GO" id="GO:0016787">
    <property type="term" value="F:hydrolase activity"/>
    <property type="evidence" value="ECO:0007669"/>
    <property type="project" value="InterPro"/>
</dbReference>
<keyword evidence="3" id="KW-1185">Reference proteome</keyword>
<organism evidence="2 3">
    <name type="scientific">Penicillium steckii</name>
    <dbReference type="NCBI Taxonomy" id="303698"/>
    <lineage>
        <taxon>Eukaryota</taxon>
        <taxon>Fungi</taxon>
        <taxon>Dikarya</taxon>
        <taxon>Ascomycota</taxon>
        <taxon>Pezizomycotina</taxon>
        <taxon>Eurotiomycetes</taxon>
        <taxon>Eurotiomycetidae</taxon>
        <taxon>Eurotiales</taxon>
        <taxon>Aspergillaceae</taxon>
        <taxon>Penicillium</taxon>
    </lineage>
</organism>
<sequence>MDDIIRDNMWDTHIHCLDPVHYPFKPTRSYTPAPAPLEKLVESSIARNIVLVQASVEDGHSALIGHLGRIRSEYPALSVRGIISLDEHWDALTDTNLDTLHELGVRYGRIHGTFGGGPTDITGLNNTIEKFARSYAARKLGWGISAQLPFKTWVLLRSFLCESPEVCQLPVIIDHVGCSSPEVIGSADFGDFITLLQRRSTHVKISSLYRRDESVLNMRPIIQAIATYAPAALLWGSDWPHVDSSYQDINPPPISEAVDARKELLAIQSWLSEEQFMAILVDNPRRVFGS</sequence>
<dbReference type="PANTHER" id="PTHR35563:SF2">
    <property type="entry name" value="BARREL METAL-DEPENDENT HYDROLASE, PUTATIVE (AFU_ORTHOLOGUE AFUA_1G16240)-RELATED"/>
    <property type="match status" value="1"/>
</dbReference>
<dbReference type="Gene3D" id="3.20.20.140">
    <property type="entry name" value="Metal-dependent hydrolases"/>
    <property type="match status" value="1"/>
</dbReference>
<protein>
    <recommendedName>
        <fullName evidence="1">Amidohydrolase-related domain-containing protein</fullName>
    </recommendedName>
</protein>
<evidence type="ECO:0000313" key="2">
    <source>
        <dbReference type="EMBL" id="OQE18242.1"/>
    </source>
</evidence>
<dbReference type="SUPFAM" id="SSF51556">
    <property type="entry name" value="Metallo-dependent hydrolases"/>
    <property type="match status" value="1"/>
</dbReference>
<evidence type="ECO:0000313" key="3">
    <source>
        <dbReference type="Proteomes" id="UP000191285"/>
    </source>
</evidence>
<proteinExistence type="predicted"/>
<dbReference type="OrthoDB" id="2135488at2759"/>
<dbReference type="Proteomes" id="UP000191285">
    <property type="component" value="Unassembled WGS sequence"/>
</dbReference>